<evidence type="ECO:0000256" key="9">
    <source>
        <dbReference type="HAMAP-Rule" id="MF_03152"/>
    </source>
</evidence>
<feature type="domain" description="SAM-dependent methyltransferase TRM5/TYW2-type" evidence="10">
    <location>
        <begin position="112"/>
        <end position="416"/>
    </location>
</feature>
<dbReference type="PANTHER" id="PTHR23245">
    <property type="entry name" value="TRNA METHYLTRANSFERASE"/>
    <property type="match status" value="1"/>
</dbReference>
<comment type="similarity">
    <text evidence="9">Belongs to the TRM5 / TYW2 family.</text>
</comment>
<dbReference type="GO" id="GO:0052906">
    <property type="term" value="F:tRNA (guanine(37)-N1)-methyltransferase activity"/>
    <property type="evidence" value="ECO:0007669"/>
    <property type="project" value="UniProtKB-UniRule"/>
</dbReference>
<accession>A0A1R1Y738</accession>
<evidence type="ECO:0000313" key="11">
    <source>
        <dbReference type="EMBL" id="OMJ22719.1"/>
    </source>
</evidence>
<evidence type="ECO:0000259" key="10">
    <source>
        <dbReference type="PROSITE" id="PS51684"/>
    </source>
</evidence>
<dbReference type="PROSITE" id="PS51684">
    <property type="entry name" value="SAM_MT_TRM5_TYW2"/>
    <property type="match status" value="1"/>
</dbReference>
<keyword evidence="4 9" id="KW-0808">Transferase</keyword>
<proteinExistence type="inferred from homology"/>
<keyword evidence="8 9" id="KW-0539">Nucleus</keyword>
<dbReference type="Gene3D" id="3.30.300.110">
    <property type="entry name" value="Met-10+ protein-like domains"/>
    <property type="match status" value="1"/>
</dbReference>
<dbReference type="Gene3D" id="3.40.50.150">
    <property type="entry name" value="Vaccinia Virus protein VP39"/>
    <property type="match status" value="1"/>
</dbReference>
<dbReference type="InterPro" id="IPR056743">
    <property type="entry name" value="TRM5-TYW2-like_MTfase"/>
</dbReference>
<feature type="binding site" evidence="9">
    <location>
        <position position="298"/>
    </location>
    <ligand>
        <name>S-adenosyl-L-methionine</name>
        <dbReference type="ChEBI" id="CHEBI:59789"/>
    </ligand>
</feature>
<dbReference type="HAMAP" id="MF_03152">
    <property type="entry name" value="TRM5"/>
    <property type="match status" value="1"/>
</dbReference>
<dbReference type="EMBL" id="LSSN01000698">
    <property type="protein sequence ID" value="OMJ22719.1"/>
    <property type="molecule type" value="Genomic_DNA"/>
</dbReference>
<keyword evidence="6 9" id="KW-0819">tRNA processing</keyword>
<feature type="binding site" evidence="9">
    <location>
        <begin position="262"/>
        <end position="263"/>
    </location>
    <ligand>
        <name>S-adenosyl-L-methionine</name>
        <dbReference type="ChEBI" id="CHEBI:59789"/>
    </ligand>
</feature>
<comment type="function">
    <text evidence="9">Specifically methylates the N1 position of guanosine-37 in various cytoplasmic and mitochondrial tRNAs. Methylation is not dependent on the nature of the nucleoside 5' of the target nucleoside. This is the first step in the biosynthesis of wybutosine (yW), a modified base adjacent to the anticodon of tRNAs and required for accurate decoding.</text>
</comment>
<dbReference type="SUPFAM" id="SSF53335">
    <property type="entry name" value="S-adenosyl-L-methionine-dependent methyltransferases"/>
    <property type="match status" value="1"/>
</dbReference>
<evidence type="ECO:0000256" key="1">
    <source>
        <dbReference type="ARBA" id="ARBA00009775"/>
    </source>
</evidence>
<comment type="similarity">
    <text evidence="1">Belongs to the class I-like SAM-binding methyltransferase superfamily. TRM5/TYW2 family.</text>
</comment>
<dbReference type="Proteomes" id="UP000187283">
    <property type="component" value="Unassembled WGS sequence"/>
</dbReference>
<evidence type="ECO:0000313" key="12">
    <source>
        <dbReference type="Proteomes" id="UP000187283"/>
    </source>
</evidence>
<dbReference type="GO" id="GO:0070901">
    <property type="term" value="P:mitochondrial tRNA methylation"/>
    <property type="evidence" value="ECO:0007669"/>
    <property type="project" value="TreeGrafter"/>
</dbReference>
<evidence type="ECO:0000256" key="7">
    <source>
        <dbReference type="ARBA" id="ARBA00023128"/>
    </source>
</evidence>
<dbReference type="GO" id="GO:0002939">
    <property type="term" value="P:tRNA N1-guanine methylation"/>
    <property type="evidence" value="ECO:0007669"/>
    <property type="project" value="TreeGrafter"/>
</dbReference>
<organism evidence="11 12">
    <name type="scientific">Smittium culicis</name>
    <dbReference type="NCBI Taxonomy" id="133412"/>
    <lineage>
        <taxon>Eukaryota</taxon>
        <taxon>Fungi</taxon>
        <taxon>Fungi incertae sedis</taxon>
        <taxon>Zoopagomycota</taxon>
        <taxon>Kickxellomycotina</taxon>
        <taxon>Harpellomycetes</taxon>
        <taxon>Harpellales</taxon>
        <taxon>Legeriomycetaceae</taxon>
        <taxon>Smittium</taxon>
    </lineage>
</organism>
<feature type="binding site" evidence="9">
    <location>
        <begin position="234"/>
        <end position="235"/>
    </location>
    <ligand>
        <name>S-adenosyl-L-methionine</name>
        <dbReference type="ChEBI" id="CHEBI:59789"/>
    </ligand>
</feature>
<dbReference type="InterPro" id="IPR025792">
    <property type="entry name" value="tRNA_Gua_MeTrfase_euk"/>
</dbReference>
<dbReference type="PANTHER" id="PTHR23245:SF36">
    <property type="entry name" value="TRNA (GUANINE(37)-N1)-METHYLTRANSFERASE"/>
    <property type="match status" value="1"/>
</dbReference>
<dbReference type="InterPro" id="IPR030382">
    <property type="entry name" value="MeTrfase_TRM5/TYW2"/>
</dbReference>
<protein>
    <recommendedName>
        <fullName evidence="9">tRNA (guanine(37)-N1)-methyltransferase</fullName>
        <ecNumber evidence="9">2.1.1.228</ecNumber>
    </recommendedName>
    <alternativeName>
        <fullName evidence="9">M1G-methyltransferase</fullName>
    </alternativeName>
    <alternativeName>
        <fullName evidence="9">tRNA [GM37] methyltransferase</fullName>
    </alternativeName>
    <alternativeName>
        <fullName evidence="9">tRNA methyltransferase 5</fullName>
    </alternativeName>
</protein>
<dbReference type="Pfam" id="PF02475">
    <property type="entry name" value="TRM5-TYW2_MTfase"/>
    <property type="match status" value="1"/>
</dbReference>
<dbReference type="STRING" id="133412.A0A1R1Y738"/>
<evidence type="ECO:0000256" key="2">
    <source>
        <dbReference type="ARBA" id="ARBA00022490"/>
    </source>
</evidence>
<gene>
    <name evidence="9" type="primary">TRM5</name>
    <name evidence="11" type="ORF">AYI70_g2693</name>
</gene>
<dbReference type="EC" id="2.1.1.228" evidence="9"/>
<keyword evidence="3 9" id="KW-0489">Methyltransferase</keyword>
<evidence type="ECO:0000256" key="3">
    <source>
        <dbReference type="ARBA" id="ARBA00022603"/>
    </source>
</evidence>
<comment type="subcellular location">
    <subcellularLocation>
        <location evidence="9">Mitochondrion matrix</location>
    </subcellularLocation>
    <subcellularLocation>
        <location evidence="9">Nucleus</location>
    </subcellularLocation>
    <subcellularLocation>
        <location evidence="9">Cytoplasm</location>
    </subcellularLocation>
    <text evidence="9">Predominantly in the mitochondria and in the nucleus.</text>
</comment>
<keyword evidence="12" id="KW-1185">Reference proteome</keyword>
<dbReference type="AlphaFoldDB" id="A0A1R1Y738"/>
<name>A0A1R1Y738_9FUNG</name>
<keyword evidence="2 9" id="KW-0963">Cytoplasm</keyword>
<dbReference type="OrthoDB" id="408788at2759"/>
<dbReference type="GO" id="GO:0005634">
    <property type="term" value="C:nucleus"/>
    <property type="evidence" value="ECO:0007669"/>
    <property type="project" value="UniProtKB-SubCell"/>
</dbReference>
<dbReference type="GO" id="GO:0005759">
    <property type="term" value="C:mitochondrial matrix"/>
    <property type="evidence" value="ECO:0007669"/>
    <property type="project" value="UniProtKB-SubCell"/>
</dbReference>
<evidence type="ECO:0000256" key="8">
    <source>
        <dbReference type="ARBA" id="ARBA00023242"/>
    </source>
</evidence>
<comment type="catalytic activity">
    <reaction evidence="9">
        <text>guanosine(37) in tRNA + S-adenosyl-L-methionine = N(1)-methylguanosine(37) in tRNA + S-adenosyl-L-homocysteine + H(+)</text>
        <dbReference type="Rhea" id="RHEA:36899"/>
        <dbReference type="Rhea" id="RHEA-COMP:10145"/>
        <dbReference type="Rhea" id="RHEA-COMP:10147"/>
        <dbReference type="ChEBI" id="CHEBI:15378"/>
        <dbReference type="ChEBI" id="CHEBI:57856"/>
        <dbReference type="ChEBI" id="CHEBI:59789"/>
        <dbReference type="ChEBI" id="CHEBI:73542"/>
        <dbReference type="ChEBI" id="CHEBI:74269"/>
        <dbReference type="EC" id="2.1.1.228"/>
    </reaction>
</comment>
<reference evidence="11 12" key="1">
    <citation type="submission" date="2017-01" db="EMBL/GenBank/DDBJ databases">
        <authorList>
            <person name="Mah S.A."/>
            <person name="Swanson W.J."/>
            <person name="Moy G.W."/>
            <person name="Vacquier V.D."/>
        </authorList>
    </citation>
    <scope>NUCLEOTIDE SEQUENCE [LARGE SCALE GENOMIC DNA]</scope>
    <source>
        <strain evidence="11 12">GSMNP</strain>
    </source>
</reference>
<dbReference type="InterPro" id="IPR029063">
    <property type="entry name" value="SAM-dependent_MTases_sf"/>
</dbReference>
<feature type="binding site" evidence="9">
    <location>
        <position position="195"/>
    </location>
    <ligand>
        <name>S-adenosyl-L-methionine</name>
        <dbReference type="ChEBI" id="CHEBI:59789"/>
    </ligand>
</feature>
<comment type="subunit">
    <text evidence="9">Monomer.</text>
</comment>
<evidence type="ECO:0000256" key="5">
    <source>
        <dbReference type="ARBA" id="ARBA00022691"/>
    </source>
</evidence>
<sequence length="431" mass="48644">MFSNLISSSCRGLKVIDKELFKVNIQVKALIVPVKFIGKIQKDFRQDLFNLPRCKNVIEIPEDKQNKLVLLKHEYLNSDSGTSLNEVAILKEAKDNGWQTTTHSVELDYNYWSADDILKAVLPNPDQAPSSYEQKSPKVKTVVNKLDSIDSTYRNFKMELLAGENNLIASVRESNCIFNFDFSKVYWNSRLQNEHDRIINTFSKGQYICDVMAGVGPFSIPAAKNKKCIVYANDLNPASYSSLVENIKLNKVGSLVKPFNIDGRQFIRSSFRNLLLESITKSSKTNEKFKLFDHVVMNLPATALEFLDAFIGVFHDDNLNDSDDKPSSESSKLSETKSSFTGLKEYLNSANLPLIHVHCFSKSDDPNTDIIERAQAAMGIVDSSEISELSKNAKVTWVRKVAPNKDMYCLSFRLMHSVATRNPQSINQLSI</sequence>
<keyword evidence="5 9" id="KW-0949">S-adenosyl-L-methionine</keyword>
<keyword evidence="7 9" id="KW-0496">Mitochondrion</keyword>
<dbReference type="CDD" id="cd02440">
    <property type="entry name" value="AdoMet_MTases"/>
    <property type="match status" value="1"/>
</dbReference>
<evidence type="ECO:0000256" key="4">
    <source>
        <dbReference type="ARBA" id="ARBA00022679"/>
    </source>
</evidence>
<comment type="caution">
    <text evidence="11">The sequence shown here is derived from an EMBL/GenBank/DDBJ whole genome shotgun (WGS) entry which is preliminary data.</text>
</comment>
<evidence type="ECO:0000256" key="6">
    <source>
        <dbReference type="ARBA" id="ARBA00022694"/>
    </source>
</evidence>